<dbReference type="InterPro" id="IPR007208">
    <property type="entry name" value="MrpF/PhaF-like"/>
</dbReference>
<evidence type="ECO:0000256" key="5">
    <source>
        <dbReference type="ARBA" id="ARBA00022692"/>
    </source>
</evidence>
<dbReference type="STRING" id="385682.SAMN05444380_1142"/>
<dbReference type="RefSeq" id="WP_010527786.1">
    <property type="nucleotide sequence ID" value="NZ_AFSL01000063.1"/>
</dbReference>
<protein>
    <submittedName>
        <fullName evidence="9">Multisubunit sodium/proton antiporter, MrpF subunit</fullName>
    </submittedName>
</protein>
<gene>
    <name evidence="9" type="ORF">SAMN05444380_1142</name>
</gene>
<keyword evidence="5 8" id="KW-0812">Transmembrane</keyword>
<organism evidence="9 10">
    <name type="scientific">Thermophagus xiamenensis</name>
    <dbReference type="NCBI Taxonomy" id="385682"/>
    <lineage>
        <taxon>Bacteria</taxon>
        <taxon>Pseudomonadati</taxon>
        <taxon>Bacteroidota</taxon>
        <taxon>Bacteroidia</taxon>
        <taxon>Marinilabiliales</taxon>
        <taxon>Marinilabiliaceae</taxon>
        <taxon>Thermophagus</taxon>
    </lineage>
</organism>
<keyword evidence="4" id="KW-1003">Cell membrane</keyword>
<reference evidence="9 10" key="1">
    <citation type="submission" date="2016-10" db="EMBL/GenBank/DDBJ databases">
        <authorList>
            <person name="de Groot N.N."/>
        </authorList>
    </citation>
    <scope>NUCLEOTIDE SEQUENCE [LARGE SCALE GENOMIC DNA]</scope>
    <source>
        <strain evidence="9 10">DSM 19012</strain>
    </source>
</reference>
<keyword evidence="3" id="KW-0813">Transport</keyword>
<evidence type="ECO:0000256" key="6">
    <source>
        <dbReference type="ARBA" id="ARBA00022989"/>
    </source>
</evidence>
<sequence>MENSTDFLTLMTIVALYLFSISILFPLYRLFKGPSLSDRVVALDQIGVIVVGMMVCDVFLTREKLLLDVVLIVSFILVFSSMIISRYLLKQNKK</sequence>
<dbReference type="OrthoDB" id="9799958at2"/>
<feature type="transmembrane region" description="Helical" evidence="8">
    <location>
        <begin position="6"/>
        <end position="28"/>
    </location>
</feature>
<evidence type="ECO:0000313" key="9">
    <source>
        <dbReference type="EMBL" id="SFE58133.1"/>
    </source>
</evidence>
<evidence type="ECO:0000256" key="8">
    <source>
        <dbReference type="SAM" id="Phobius"/>
    </source>
</evidence>
<dbReference type="PANTHER" id="PTHR34702">
    <property type="entry name" value="NA(+)/H(+) ANTIPORTER SUBUNIT F1"/>
    <property type="match status" value="1"/>
</dbReference>
<accession>A0A1I2BS35</accession>
<keyword evidence="7 8" id="KW-0472">Membrane</keyword>
<evidence type="ECO:0000256" key="1">
    <source>
        <dbReference type="ARBA" id="ARBA00004651"/>
    </source>
</evidence>
<dbReference type="GO" id="GO:0005886">
    <property type="term" value="C:plasma membrane"/>
    <property type="evidence" value="ECO:0007669"/>
    <property type="project" value="UniProtKB-SubCell"/>
</dbReference>
<evidence type="ECO:0000256" key="7">
    <source>
        <dbReference type="ARBA" id="ARBA00023136"/>
    </source>
</evidence>
<dbReference type="AlphaFoldDB" id="A0A1I2BS35"/>
<dbReference type="eggNOG" id="COG2212">
    <property type="taxonomic scope" value="Bacteria"/>
</dbReference>
<evidence type="ECO:0000313" key="10">
    <source>
        <dbReference type="Proteomes" id="UP000181976"/>
    </source>
</evidence>
<keyword evidence="10" id="KW-1185">Reference proteome</keyword>
<name>A0A1I2BS35_9BACT</name>
<dbReference type="Pfam" id="PF04066">
    <property type="entry name" value="MrpF_PhaF"/>
    <property type="match status" value="1"/>
</dbReference>
<dbReference type="InParanoid" id="A0A1I2BS35"/>
<dbReference type="EMBL" id="FONA01000014">
    <property type="protein sequence ID" value="SFE58133.1"/>
    <property type="molecule type" value="Genomic_DNA"/>
</dbReference>
<keyword evidence="6 8" id="KW-1133">Transmembrane helix</keyword>
<comment type="similarity">
    <text evidence="2">Belongs to the CPA3 antiporters (TC 2.A.63) subunit F family.</text>
</comment>
<evidence type="ECO:0000256" key="4">
    <source>
        <dbReference type="ARBA" id="ARBA00022475"/>
    </source>
</evidence>
<evidence type="ECO:0000256" key="3">
    <source>
        <dbReference type="ARBA" id="ARBA00022448"/>
    </source>
</evidence>
<dbReference type="PANTHER" id="PTHR34702:SF1">
    <property type="entry name" value="NA(+)_H(+) ANTIPORTER SUBUNIT F"/>
    <property type="match status" value="1"/>
</dbReference>
<dbReference type="GO" id="GO:0015385">
    <property type="term" value="F:sodium:proton antiporter activity"/>
    <property type="evidence" value="ECO:0007669"/>
    <property type="project" value="TreeGrafter"/>
</dbReference>
<feature type="transmembrane region" description="Helical" evidence="8">
    <location>
        <begin position="66"/>
        <end position="89"/>
    </location>
</feature>
<comment type="subcellular location">
    <subcellularLocation>
        <location evidence="1">Cell membrane</location>
        <topology evidence="1">Multi-pass membrane protein</topology>
    </subcellularLocation>
</comment>
<proteinExistence type="inferred from homology"/>
<evidence type="ECO:0000256" key="2">
    <source>
        <dbReference type="ARBA" id="ARBA00009212"/>
    </source>
</evidence>
<dbReference type="Proteomes" id="UP000181976">
    <property type="component" value="Unassembled WGS sequence"/>
</dbReference>